<gene>
    <name evidence="1" type="ORF">ILYODFUR_005471</name>
</gene>
<sequence>MWVHKSNSDRGHQKSRACSCFEHKNLLELTWTSDRLSKNSSWITVEKKEKLLH</sequence>
<accession>A0ABV0SWM5</accession>
<organism evidence="1 2">
    <name type="scientific">Ilyodon furcidens</name>
    <name type="common">goldbreast splitfin</name>
    <dbReference type="NCBI Taxonomy" id="33524"/>
    <lineage>
        <taxon>Eukaryota</taxon>
        <taxon>Metazoa</taxon>
        <taxon>Chordata</taxon>
        <taxon>Craniata</taxon>
        <taxon>Vertebrata</taxon>
        <taxon>Euteleostomi</taxon>
        <taxon>Actinopterygii</taxon>
        <taxon>Neopterygii</taxon>
        <taxon>Teleostei</taxon>
        <taxon>Neoteleostei</taxon>
        <taxon>Acanthomorphata</taxon>
        <taxon>Ovalentaria</taxon>
        <taxon>Atherinomorphae</taxon>
        <taxon>Cyprinodontiformes</taxon>
        <taxon>Goodeidae</taxon>
        <taxon>Ilyodon</taxon>
    </lineage>
</organism>
<evidence type="ECO:0000313" key="1">
    <source>
        <dbReference type="EMBL" id="MEQ2224241.1"/>
    </source>
</evidence>
<keyword evidence="2" id="KW-1185">Reference proteome</keyword>
<dbReference type="Proteomes" id="UP001482620">
    <property type="component" value="Unassembled WGS sequence"/>
</dbReference>
<protein>
    <submittedName>
        <fullName evidence="1">Uncharacterized protein</fullName>
    </submittedName>
</protein>
<dbReference type="EMBL" id="JAHRIQ010011904">
    <property type="protein sequence ID" value="MEQ2224241.1"/>
    <property type="molecule type" value="Genomic_DNA"/>
</dbReference>
<reference evidence="1 2" key="1">
    <citation type="submission" date="2021-06" db="EMBL/GenBank/DDBJ databases">
        <authorList>
            <person name="Palmer J.M."/>
        </authorList>
    </citation>
    <scope>NUCLEOTIDE SEQUENCE [LARGE SCALE GENOMIC DNA]</scope>
    <source>
        <strain evidence="2">if_2019</strain>
        <tissue evidence="1">Muscle</tissue>
    </source>
</reference>
<evidence type="ECO:0000313" key="2">
    <source>
        <dbReference type="Proteomes" id="UP001482620"/>
    </source>
</evidence>
<feature type="non-terminal residue" evidence="1">
    <location>
        <position position="53"/>
    </location>
</feature>
<comment type="caution">
    <text evidence="1">The sequence shown here is derived from an EMBL/GenBank/DDBJ whole genome shotgun (WGS) entry which is preliminary data.</text>
</comment>
<proteinExistence type="predicted"/>
<name>A0ABV0SWM5_9TELE</name>